<evidence type="ECO:0008006" key="4">
    <source>
        <dbReference type="Google" id="ProtNLM"/>
    </source>
</evidence>
<sequence length="927" mass="103604">MMPSTKNDNGKRVVPSDSDIQELDNALGLAASPPRKRSRRSNPYLDLEAVVDNEGEDDDEPDHEENDFIDYEYDDTMSLPDPLGMFEHKDSDFDKQAEEMALCLSLESQKYDYDEEYDAPTISRRPGGPTLLRSLAAPNVEDKGLWKIKLRSEHRGKQRAIELMFDILCISPGTSTFDGCEFGSEVPSAFTTPVDSYSCLYLEGISPSFVLSFISRFHYPESSVSLVPTEHREVLLTFDIEDKCWTWTRLPDGSLGFILDHEDHEGREPLSIVAAPPLLCPLNLPKGPKQRRLYTYADILPLLSKLRVPSLSSSDYGTHTFVLKGFECIDFMGPLLITQIPTSKLKPISHPDPFELSIFFDAKDTWSSLLDAFRCHPNLNIDAVDEAIFCSFLTPEEMVRLGRRFAALRLTTGDHVTVVGKDSEVKGSGGVICNVAGDNMHVRLFHDQQPVTIHRNDLCQVFLPLSLVEVVSGYRHGARGMVLYNDADTISILDDSDSTNIFTTSSFCLKSRLDNHHQTRPLDKLVPLHDISRRLHSFTKGDHVIVQMGLHKGSRGTIISANWDTSYQVCKAIVPENCVDQWLVSNGHWVPTFPYDRRDPTVWRANDPTLTITVFPEEISFLDPAKTLDEKVGRDFLVGKRIVVQGAHEHKGMCGFVSSVDIGRGLAQVSLDAKTVSFNKLYPIELEHLVLDVSNSRNDIYLQLGINSSATYVYPAQLPVVIPRVQSFRPPTPPHASTSTDPTWAPDALDNTAAEWSLPSPTVQDASWLLEPEAFNQLNAKVSFRVGVRKGKGGRTIGWTMPAAQRPPTIAELAPGEILVDVMAKSKAKAFKGVFKPDQLLTIHLTKTDVFNTVWLLVAQGGQKWGVLEAFDTEKILTENDYEQYRRGSHVAVNKFKLAMCTVVAADGNTLVMRNENLVRFSLDRKI</sequence>
<accession>A0AAW0FEY6</accession>
<gene>
    <name evidence="2" type="ORF">QCA50_019441</name>
</gene>
<protein>
    <recommendedName>
        <fullName evidence="4">Chromatin elongation factor spt5</fullName>
    </recommendedName>
</protein>
<comment type="caution">
    <text evidence="2">The sequence shown here is derived from an EMBL/GenBank/DDBJ whole genome shotgun (WGS) entry which is preliminary data.</text>
</comment>
<keyword evidence="3" id="KW-1185">Reference proteome</keyword>
<organism evidence="2 3">
    <name type="scientific">Cerrena zonata</name>
    <dbReference type="NCBI Taxonomy" id="2478898"/>
    <lineage>
        <taxon>Eukaryota</taxon>
        <taxon>Fungi</taxon>
        <taxon>Dikarya</taxon>
        <taxon>Basidiomycota</taxon>
        <taxon>Agaricomycotina</taxon>
        <taxon>Agaricomycetes</taxon>
        <taxon>Polyporales</taxon>
        <taxon>Cerrenaceae</taxon>
        <taxon>Cerrena</taxon>
    </lineage>
</organism>
<reference evidence="2 3" key="1">
    <citation type="submission" date="2022-09" db="EMBL/GenBank/DDBJ databases">
        <authorList>
            <person name="Palmer J.M."/>
        </authorList>
    </citation>
    <scope>NUCLEOTIDE SEQUENCE [LARGE SCALE GENOMIC DNA]</scope>
    <source>
        <strain evidence="2 3">DSM 7382</strain>
    </source>
</reference>
<dbReference type="AlphaFoldDB" id="A0AAW0FEY6"/>
<feature type="region of interest" description="Disordered" evidence="1">
    <location>
        <begin position="26"/>
        <end position="66"/>
    </location>
</feature>
<feature type="region of interest" description="Disordered" evidence="1">
    <location>
        <begin position="1"/>
        <end position="20"/>
    </location>
</feature>
<feature type="compositionally biased region" description="Acidic residues" evidence="1">
    <location>
        <begin position="49"/>
        <end position="66"/>
    </location>
</feature>
<evidence type="ECO:0000313" key="2">
    <source>
        <dbReference type="EMBL" id="KAK7677630.1"/>
    </source>
</evidence>
<dbReference type="EMBL" id="JASBNA010000085">
    <property type="protein sequence ID" value="KAK7677630.1"/>
    <property type="molecule type" value="Genomic_DNA"/>
</dbReference>
<dbReference type="Proteomes" id="UP001385951">
    <property type="component" value="Unassembled WGS sequence"/>
</dbReference>
<proteinExistence type="predicted"/>
<evidence type="ECO:0000313" key="3">
    <source>
        <dbReference type="Proteomes" id="UP001385951"/>
    </source>
</evidence>
<name>A0AAW0FEY6_9APHY</name>
<evidence type="ECO:0000256" key="1">
    <source>
        <dbReference type="SAM" id="MobiDB-lite"/>
    </source>
</evidence>